<evidence type="ECO:0000313" key="6">
    <source>
        <dbReference type="EnsemblPlants" id="Ma06_p14270.1"/>
    </source>
</evidence>
<dbReference type="InterPro" id="IPR000163">
    <property type="entry name" value="Prohibitin"/>
</dbReference>
<name>A0A804JG48_MUSAM</name>
<dbReference type="PRINTS" id="PR00679">
    <property type="entry name" value="PROHIBITIN"/>
</dbReference>
<organism evidence="6 7">
    <name type="scientific">Musa acuminata subsp. malaccensis</name>
    <name type="common">Wild banana</name>
    <name type="synonym">Musa malaccensis</name>
    <dbReference type="NCBI Taxonomy" id="214687"/>
    <lineage>
        <taxon>Eukaryota</taxon>
        <taxon>Viridiplantae</taxon>
        <taxon>Streptophyta</taxon>
        <taxon>Embryophyta</taxon>
        <taxon>Tracheophyta</taxon>
        <taxon>Spermatophyta</taxon>
        <taxon>Magnoliopsida</taxon>
        <taxon>Liliopsida</taxon>
        <taxon>Zingiberales</taxon>
        <taxon>Musaceae</taxon>
        <taxon>Musa</taxon>
    </lineage>
</organism>
<evidence type="ECO:0000256" key="4">
    <source>
        <dbReference type="RuleBase" id="RU366048"/>
    </source>
</evidence>
<reference evidence="6" key="2">
    <citation type="submission" date="2021-05" db="UniProtKB">
        <authorList>
            <consortium name="EnsemblPlants"/>
        </authorList>
    </citation>
    <scope>IDENTIFICATION</scope>
    <source>
        <strain evidence="6">subsp. malaccensis</strain>
    </source>
</reference>
<keyword evidence="4" id="KW-0999">Mitochondrion inner membrane</keyword>
<dbReference type="PANTHER" id="PTHR23222">
    <property type="entry name" value="PROHIBITIN"/>
    <property type="match status" value="1"/>
</dbReference>
<reference evidence="5" key="1">
    <citation type="submission" date="2021-03" db="EMBL/GenBank/DDBJ databases">
        <authorList>
            <consortium name="Genoscope - CEA"/>
            <person name="William W."/>
        </authorList>
    </citation>
    <scope>NUCLEOTIDE SEQUENCE</scope>
    <source>
        <strain evidence="5">Doubled-haploid Pahang</strain>
    </source>
</reference>
<evidence type="ECO:0000313" key="5">
    <source>
        <dbReference type="EMBL" id="CAG1846228.1"/>
    </source>
</evidence>
<gene>
    <name evidence="5" type="ORF">GSMUA_160230.1</name>
</gene>
<proteinExistence type="inferred from homology"/>
<evidence type="ECO:0000313" key="7">
    <source>
        <dbReference type="Proteomes" id="UP000012960"/>
    </source>
</evidence>
<protein>
    <recommendedName>
        <fullName evidence="4">Prohibitin</fullName>
    </recommendedName>
</protein>
<keyword evidence="4" id="KW-0496">Mitochondrion</keyword>
<dbReference type="EMBL" id="HG996471">
    <property type="protein sequence ID" value="CAG1846228.1"/>
    <property type="molecule type" value="Genomic_DNA"/>
</dbReference>
<dbReference type="GO" id="GO:0005743">
    <property type="term" value="C:mitochondrial inner membrane"/>
    <property type="evidence" value="ECO:0007669"/>
    <property type="project" value="UniProtKB-SubCell"/>
</dbReference>
<dbReference type="InParanoid" id="A0A804JG48"/>
<sequence length="116" mass="12574">MQCQPADHTKGGMLDIVRKGIFFSVNRYVDDTEALVGTEAKQVAAQEAEQAKFIVEKAEQDKKCAIIRAQGAQLIGQAIAKNPAFLALRRIEAATEVAQKIAYSANLAMLSLMSCC</sequence>
<dbReference type="Gramene" id="Ma06_t14270.1">
    <property type="protein sequence ID" value="Ma06_p14270.1"/>
    <property type="gene ID" value="Ma06_g14270"/>
</dbReference>
<keyword evidence="3" id="KW-0472">Membrane</keyword>
<dbReference type="AlphaFoldDB" id="A0A804JG48"/>
<keyword evidence="7" id="KW-1185">Reference proteome</keyword>
<comment type="similarity">
    <text evidence="2 4">Belongs to the prohibitin family.</text>
</comment>
<accession>A0A804JG48</accession>
<dbReference type="Proteomes" id="UP000012960">
    <property type="component" value="Unplaced"/>
</dbReference>
<comment type="subcellular location">
    <subcellularLocation>
        <location evidence="1">Membrane</location>
    </subcellularLocation>
    <subcellularLocation>
        <location evidence="4">Mitochondrion inner membrane</location>
    </subcellularLocation>
</comment>
<dbReference type="EnsemblPlants" id="Ma06_t14270.1">
    <property type="protein sequence ID" value="Ma06_p14270.1"/>
    <property type="gene ID" value="Ma06_g14270"/>
</dbReference>
<dbReference type="PANTHER" id="PTHR23222:SF1">
    <property type="entry name" value="PROHIBITIN-2"/>
    <property type="match status" value="1"/>
</dbReference>
<evidence type="ECO:0000256" key="3">
    <source>
        <dbReference type="ARBA" id="ARBA00023136"/>
    </source>
</evidence>
<evidence type="ECO:0000256" key="2">
    <source>
        <dbReference type="ARBA" id="ARBA00009658"/>
    </source>
</evidence>
<evidence type="ECO:0000256" key="1">
    <source>
        <dbReference type="ARBA" id="ARBA00004370"/>
    </source>
</evidence>